<evidence type="ECO:0000259" key="2">
    <source>
        <dbReference type="Pfam" id="PF01551"/>
    </source>
</evidence>
<dbReference type="EMBL" id="JAGDYP010000001">
    <property type="protein sequence ID" value="MBO1882919.1"/>
    <property type="molecule type" value="Genomic_DNA"/>
</dbReference>
<sequence>MQPKNTYTLPLLLLLFLSAIKTAHAQFNTLTQKVTPEKEYQKFRVVENAPTVTNAEKKGSGVWWRKLFRNEKAALRREVDSLKSLLTKQQMPTSTPNTLKQLQDSIILSLAKKAVLENYNTKVKTEEPKSKTQNPKFTMPIKGHLQVTSHFGERFHPILKQERMHNGIDLRAYYQPVYAVLDGVISGVGWDTKGGGIYIKVKHQNFETTYCHLSEVYYRQGEAVKAGYAIGKSGNTGLSTAPHLHFSVKQYNQYINPVAFLNDLTILSQ</sequence>
<gene>
    <name evidence="3" type="ORF">J4N46_00345</name>
</gene>
<accession>A0ABS3PVH8</accession>
<dbReference type="CDD" id="cd12797">
    <property type="entry name" value="M23_peptidase"/>
    <property type="match status" value="1"/>
</dbReference>
<dbReference type="SUPFAM" id="SSF51261">
    <property type="entry name" value="Duplicated hybrid motif"/>
    <property type="match status" value="1"/>
</dbReference>
<dbReference type="RefSeq" id="WP_208057410.1">
    <property type="nucleotide sequence ID" value="NZ_JAGDYP010000001.1"/>
</dbReference>
<keyword evidence="4" id="KW-1185">Reference proteome</keyword>
<evidence type="ECO:0000313" key="3">
    <source>
        <dbReference type="EMBL" id="MBO1882919.1"/>
    </source>
</evidence>
<feature type="domain" description="M23ase beta-sheet core" evidence="2">
    <location>
        <begin position="163"/>
        <end position="257"/>
    </location>
</feature>
<protein>
    <submittedName>
        <fullName evidence="3">M23 family metallopeptidase</fullName>
    </submittedName>
</protein>
<dbReference type="InterPro" id="IPR050570">
    <property type="entry name" value="Cell_wall_metabolism_enzyme"/>
</dbReference>
<dbReference type="InterPro" id="IPR011055">
    <property type="entry name" value="Dup_hybrid_motif"/>
</dbReference>
<name>A0ABS3PVH8_9FLAO</name>
<dbReference type="Proteomes" id="UP000681610">
    <property type="component" value="Unassembled WGS sequence"/>
</dbReference>
<dbReference type="InterPro" id="IPR016047">
    <property type="entry name" value="M23ase_b-sheet_dom"/>
</dbReference>
<organism evidence="3 4">
    <name type="scientific">Capnocytophaga bilenii</name>
    <dbReference type="NCBI Taxonomy" id="2819369"/>
    <lineage>
        <taxon>Bacteria</taxon>
        <taxon>Pseudomonadati</taxon>
        <taxon>Bacteroidota</taxon>
        <taxon>Flavobacteriia</taxon>
        <taxon>Flavobacteriales</taxon>
        <taxon>Flavobacteriaceae</taxon>
        <taxon>Capnocytophaga</taxon>
    </lineage>
</organism>
<dbReference type="Gene3D" id="2.70.70.10">
    <property type="entry name" value="Glucose Permease (Domain IIA)"/>
    <property type="match status" value="1"/>
</dbReference>
<dbReference type="PANTHER" id="PTHR21666">
    <property type="entry name" value="PEPTIDASE-RELATED"/>
    <property type="match status" value="1"/>
</dbReference>
<dbReference type="Pfam" id="PF01551">
    <property type="entry name" value="Peptidase_M23"/>
    <property type="match status" value="1"/>
</dbReference>
<reference evidence="3 4" key="1">
    <citation type="submission" date="2021-03" db="EMBL/GenBank/DDBJ databases">
        <title>Isolation and description of Capnocytophaga bilenii sp. nov., a novel Capnocytophaga species, isolated from a gingivitis subject.</title>
        <authorList>
            <person name="Antezack A."/>
            <person name="Monnet-Corti V."/>
            <person name="La Scola B."/>
        </authorList>
    </citation>
    <scope>NUCLEOTIDE SEQUENCE [LARGE SCALE GENOMIC DNA]</scope>
    <source>
        <strain evidence="3 4">Marseille-Q4570</strain>
    </source>
</reference>
<dbReference type="PANTHER" id="PTHR21666:SF270">
    <property type="entry name" value="MUREIN HYDROLASE ACTIVATOR ENVC"/>
    <property type="match status" value="1"/>
</dbReference>
<evidence type="ECO:0000313" key="4">
    <source>
        <dbReference type="Proteomes" id="UP000681610"/>
    </source>
</evidence>
<proteinExistence type="predicted"/>
<keyword evidence="1" id="KW-0732">Signal</keyword>
<evidence type="ECO:0000256" key="1">
    <source>
        <dbReference type="SAM" id="SignalP"/>
    </source>
</evidence>
<feature type="chain" id="PRO_5045443025" evidence="1">
    <location>
        <begin position="26"/>
        <end position="269"/>
    </location>
</feature>
<comment type="caution">
    <text evidence="3">The sequence shown here is derived from an EMBL/GenBank/DDBJ whole genome shotgun (WGS) entry which is preliminary data.</text>
</comment>
<feature type="signal peptide" evidence="1">
    <location>
        <begin position="1"/>
        <end position="25"/>
    </location>
</feature>